<reference evidence="2 3" key="1">
    <citation type="submission" date="2020-04" db="EMBL/GenBank/DDBJ databases">
        <title>MicrobeNet Type strains.</title>
        <authorList>
            <person name="Nicholson A.C."/>
        </authorList>
    </citation>
    <scope>NUCLEOTIDE SEQUENCE [LARGE SCALE GENOMIC DNA]</scope>
    <source>
        <strain evidence="2 3">ATCC 23612</strain>
    </source>
</reference>
<evidence type="ECO:0000313" key="2">
    <source>
        <dbReference type="EMBL" id="NKZ00477.1"/>
    </source>
</evidence>
<dbReference type="CDD" id="cd00093">
    <property type="entry name" value="HTH_XRE"/>
    <property type="match status" value="1"/>
</dbReference>
<dbReference type="InterPro" id="IPR043917">
    <property type="entry name" value="DUF5753"/>
</dbReference>
<accession>A0A7X6MFQ7</accession>
<dbReference type="SUPFAM" id="SSF47413">
    <property type="entry name" value="lambda repressor-like DNA-binding domains"/>
    <property type="match status" value="1"/>
</dbReference>
<organism evidence="2 3">
    <name type="scientific">Nocardiopsis alborubida</name>
    <dbReference type="NCBI Taxonomy" id="146802"/>
    <lineage>
        <taxon>Bacteria</taxon>
        <taxon>Bacillati</taxon>
        <taxon>Actinomycetota</taxon>
        <taxon>Actinomycetes</taxon>
        <taxon>Streptosporangiales</taxon>
        <taxon>Nocardiopsidaceae</taxon>
        <taxon>Nocardiopsis</taxon>
    </lineage>
</organism>
<dbReference type="InterPro" id="IPR010982">
    <property type="entry name" value="Lambda_DNA-bd_dom_sf"/>
</dbReference>
<dbReference type="AlphaFoldDB" id="A0A7X6MFQ7"/>
<sequence length="253" mass="27439">MSDPPFRELIKAFRDLQGLTQDQLATRIGCSAASVSRWVNGQSLPHRPLAEKLDKELRADGKLISAWRQVTSGHALPEWARDLEAIERAARQLSIVAPALVPGLLQCPEVARGVFRTAQPLATAKEIDRLVALRTGRLKELPDLEVTAVFPVTAVSGLSEALRRAQVPYLIEWVETGRVAVHLVPEGTTLLGPSAPLMLFRLESGELAVVSDHADGNVIHEDSTYDRLSGQATTALAASLPLALSLDVLRKLT</sequence>
<keyword evidence="3" id="KW-1185">Reference proteome</keyword>
<dbReference type="Pfam" id="PF01381">
    <property type="entry name" value="HTH_3"/>
    <property type="match status" value="1"/>
</dbReference>
<dbReference type="InterPro" id="IPR001387">
    <property type="entry name" value="Cro/C1-type_HTH"/>
</dbReference>
<proteinExistence type="predicted"/>
<dbReference type="Proteomes" id="UP000553209">
    <property type="component" value="Unassembled WGS sequence"/>
</dbReference>
<name>A0A7X6MFQ7_9ACTN</name>
<dbReference type="PROSITE" id="PS50943">
    <property type="entry name" value="HTH_CROC1"/>
    <property type="match status" value="1"/>
</dbReference>
<gene>
    <name evidence="2" type="ORF">HGB44_22810</name>
</gene>
<comment type="caution">
    <text evidence="2">The sequence shown here is derived from an EMBL/GenBank/DDBJ whole genome shotgun (WGS) entry which is preliminary data.</text>
</comment>
<dbReference type="Gene3D" id="1.10.260.40">
    <property type="entry name" value="lambda repressor-like DNA-binding domains"/>
    <property type="match status" value="1"/>
</dbReference>
<dbReference type="Pfam" id="PF19054">
    <property type="entry name" value="DUF5753"/>
    <property type="match status" value="1"/>
</dbReference>
<dbReference type="RefSeq" id="WP_061079204.1">
    <property type="nucleotide sequence ID" value="NZ_JAAXPG010000024.1"/>
</dbReference>
<protein>
    <submittedName>
        <fullName evidence="2">Helix-turn-helix transcriptional regulator</fullName>
    </submittedName>
</protein>
<evidence type="ECO:0000259" key="1">
    <source>
        <dbReference type="PROSITE" id="PS50943"/>
    </source>
</evidence>
<evidence type="ECO:0000313" key="3">
    <source>
        <dbReference type="Proteomes" id="UP000553209"/>
    </source>
</evidence>
<feature type="domain" description="HTH cro/C1-type" evidence="1">
    <location>
        <begin position="10"/>
        <end position="64"/>
    </location>
</feature>
<dbReference type="SMART" id="SM00530">
    <property type="entry name" value="HTH_XRE"/>
    <property type="match status" value="1"/>
</dbReference>
<dbReference type="EMBL" id="JAAXPG010000024">
    <property type="protein sequence ID" value="NKZ00477.1"/>
    <property type="molecule type" value="Genomic_DNA"/>
</dbReference>
<dbReference type="GO" id="GO:0003677">
    <property type="term" value="F:DNA binding"/>
    <property type="evidence" value="ECO:0007669"/>
    <property type="project" value="InterPro"/>
</dbReference>